<keyword evidence="7 11" id="KW-0539">Nucleus</keyword>
<evidence type="ECO:0000256" key="9">
    <source>
        <dbReference type="ARBA" id="ARBA00064615"/>
    </source>
</evidence>
<dbReference type="EMBL" id="JAWJWE010000003">
    <property type="protein sequence ID" value="KAK6639962.1"/>
    <property type="molecule type" value="Genomic_DNA"/>
</dbReference>
<dbReference type="PANTHER" id="PTHR15314">
    <property type="entry name" value="RIBONUCLEASE P PROTEIN SUBUNIT P20"/>
    <property type="match status" value="1"/>
</dbReference>
<comment type="caution">
    <text evidence="14">The sequence shown here is derived from an EMBL/GenBank/DDBJ whole genome shotgun (WGS) entry which is preliminary data.</text>
</comment>
<evidence type="ECO:0000256" key="12">
    <source>
        <dbReference type="SAM" id="MobiDB-lite"/>
    </source>
</evidence>
<dbReference type="PANTHER" id="PTHR15314:SF1">
    <property type="entry name" value="RIBONUCLEASE P PROTEIN SUBUNIT P20"/>
    <property type="match status" value="1"/>
</dbReference>
<gene>
    <name evidence="14" type="ORF">RUM43_008239</name>
    <name evidence="13" type="ORF">RUM44_000160</name>
</gene>
<dbReference type="Pfam" id="PF12328">
    <property type="entry name" value="Rpp20"/>
    <property type="match status" value="1"/>
</dbReference>
<name>A0AAN8S8B1_POLSC</name>
<evidence type="ECO:0000256" key="2">
    <source>
        <dbReference type="ARBA" id="ARBA00004604"/>
    </source>
</evidence>
<evidence type="ECO:0000313" key="15">
    <source>
        <dbReference type="Proteomes" id="UP001359485"/>
    </source>
</evidence>
<dbReference type="InterPro" id="IPR036882">
    <property type="entry name" value="Alba-like_dom_sf"/>
</dbReference>
<comment type="function">
    <text evidence="8 11">Component of ribonuclease P, a ribonucleoprotein complex that generates mature tRNA molecules by cleaving their 5'-ends. Also a component of the MRP ribonuclease complex, which cleaves pre-rRNA sequences.</text>
</comment>
<evidence type="ECO:0000313" key="13">
    <source>
        <dbReference type="EMBL" id="KAK6634913.1"/>
    </source>
</evidence>
<comment type="subunit">
    <text evidence="9">Component of nuclear RNase P and RNase MRP complexes. RNase P consists of a catalytic RNA moiety and 10 different protein chains; POP1, POP4, POP5, POP7, RPP14, RPP21, RPP25, RPP30, RPP38 and RPP40. Within the RNase P complex, POP1, POP7 and RPP25 form the 'finger' subcomplex, POP5, RPP14, RPP40 and homodimeric RPP30 form the 'palm' subcomplex, and RPP21, POP4 and RPP38 form the 'wrist' subcomplex. All subunits of the RNase P complex interact with the catalytic RNA. Several subunits of RNase P are also part of the RNase MRP complex. RNase MRP consists of a catalytic RNA moiety and about 8 protein subunits; POP1, POP7, RPP25, RPP30, RPP38, RPP40 and possibly also POP4 and POP5. Interacts with SMN1. POP7 forms a heterodimer with RPP25 that binds to the P3 stem loop of the catalytic RNA.</text>
</comment>
<evidence type="ECO:0000256" key="5">
    <source>
        <dbReference type="ARBA" id="ARBA00022552"/>
    </source>
</evidence>
<dbReference type="GO" id="GO:0003676">
    <property type="term" value="F:nucleic acid binding"/>
    <property type="evidence" value="ECO:0007669"/>
    <property type="project" value="InterPro"/>
</dbReference>
<comment type="subcellular location">
    <subcellularLocation>
        <location evidence="1">Cytoplasmic granule</location>
    </subcellularLocation>
    <subcellularLocation>
        <location evidence="2 11">Nucleus</location>
        <location evidence="2 11">Nucleolus</location>
    </subcellularLocation>
</comment>
<evidence type="ECO:0000256" key="7">
    <source>
        <dbReference type="ARBA" id="ARBA00023242"/>
    </source>
</evidence>
<proteinExistence type="inferred from homology"/>
<comment type="similarity">
    <text evidence="3 11">Belongs to the histone-like Alba family.</text>
</comment>
<dbReference type="Proteomes" id="UP001372834">
    <property type="component" value="Unassembled WGS sequence"/>
</dbReference>
<keyword evidence="6 11" id="KW-0819">tRNA processing</keyword>
<evidence type="ECO:0000256" key="3">
    <source>
        <dbReference type="ARBA" id="ARBA00008018"/>
    </source>
</evidence>
<dbReference type="AlphaFoldDB" id="A0AAN8S8B1"/>
<evidence type="ECO:0000256" key="6">
    <source>
        <dbReference type="ARBA" id="ARBA00022694"/>
    </source>
</evidence>
<evidence type="ECO:0000256" key="1">
    <source>
        <dbReference type="ARBA" id="ARBA00004463"/>
    </source>
</evidence>
<dbReference type="Gene3D" id="3.30.110.20">
    <property type="entry name" value="Alba-like domain"/>
    <property type="match status" value="1"/>
</dbReference>
<evidence type="ECO:0000256" key="11">
    <source>
        <dbReference type="PIRNR" id="PIRNR036572"/>
    </source>
</evidence>
<organism evidence="14 16">
    <name type="scientific">Polyplax serrata</name>
    <name type="common">Common mouse louse</name>
    <dbReference type="NCBI Taxonomy" id="468196"/>
    <lineage>
        <taxon>Eukaryota</taxon>
        <taxon>Metazoa</taxon>
        <taxon>Ecdysozoa</taxon>
        <taxon>Arthropoda</taxon>
        <taxon>Hexapoda</taxon>
        <taxon>Insecta</taxon>
        <taxon>Pterygota</taxon>
        <taxon>Neoptera</taxon>
        <taxon>Paraneoptera</taxon>
        <taxon>Psocodea</taxon>
        <taxon>Troctomorpha</taxon>
        <taxon>Phthiraptera</taxon>
        <taxon>Anoplura</taxon>
        <taxon>Polyplacidae</taxon>
        <taxon>Polyplax</taxon>
    </lineage>
</organism>
<dbReference type="SUPFAM" id="SSF82704">
    <property type="entry name" value="AlbA-like"/>
    <property type="match status" value="1"/>
</dbReference>
<feature type="region of interest" description="Disordered" evidence="12">
    <location>
        <begin position="1"/>
        <end position="30"/>
    </location>
</feature>
<dbReference type="GO" id="GO:0006364">
    <property type="term" value="P:rRNA processing"/>
    <property type="evidence" value="ECO:0007669"/>
    <property type="project" value="UniProtKB-KW"/>
</dbReference>
<dbReference type="GO" id="GO:0000172">
    <property type="term" value="C:ribonuclease MRP complex"/>
    <property type="evidence" value="ECO:0007669"/>
    <property type="project" value="InterPro"/>
</dbReference>
<dbReference type="GO" id="GO:0004526">
    <property type="term" value="F:ribonuclease P activity"/>
    <property type="evidence" value="ECO:0007669"/>
    <property type="project" value="UniProtKB-UniRule"/>
</dbReference>
<reference evidence="14 16" key="1">
    <citation type="submission" date="2023-10" db="EMBL/GenBank/DDBJ databases">
        <title>Genomes of two closely related lineages of the louse Polyplax serrata with different host specificities.</title>
        <authorList>
            <person name="Martinu J."/>
            <person name="Tarabai H."/>
            <person name="Stefka J."/>
            <person name="Hypsa V."/>
        </authorList>
    </citation>
    <scope>NUCLEOTIDE SEQUENCE [LARGE SCALE GENOMIC DNA]</scope>
    <source>
        <strain evidence="13">98ZLc_SE</strain>
        <strain evidence="14">HR10_N</strain>
    </source>
</reference>
<evidence type="ECO:0000313" key="14">
    <source>
        <dbReference type="EMBL" id="KAK6639962.1"/>
    </source>
</evidence>
<dbReference type="InterPro" id="IPR014612">
    <property type="entry name" value="Pop7/Rpp20"/>
</dbReference>
<feature type="compositionally biased region" description="Basic residues" evidence="12">
    <location>
        <begin position="15"/>
        <end position="30"/>
    </location>
</feature>
<keyword evidence="15" id="KW-1185">Reference proteome</keyword>
<keyword evidence="5 11" id="KW-0698">rRNA processing</keyword>
<dbReference type="GO" id="GO:0001682">
    <property type="term" value="P:tRNA 5'-leader removal"/>
    <property type="evidence" value="ECO:0007669"/>
    <property type="project" value="InterPro"/>
</dbReference>
<dbReference type="Proteomes" id="UP001359485">
    <property type="component" value="Unassembled WGS sequence"/>
</dbReference>
<sequence length="137" mass="15639">MEKCDLKNKNNKSNSGKKKYTNHQLKKRVPPRLSKRENDIYVNNSTNLQCQVTKCHKLFQEGHSEVIIHGLGAAVSTAVNVALILQEKLSHTVDLAVNTSTVDLIDDYRPMYDTDEPFSRVRSNSAVHVRVYRKPNF</sequence>
<dbReference type="EMBL" id="JAWJWF010000003">
    <property type="protein sequence ID" value="KAK6634913.1"/>
    <property type="molecule type" value="Genomic_DNA"/>
</dbReference>
<dbReference type="PIRSF" id="PIRSF036572">
    <property type="entry name" value="RPP20"/>
    <property type="match status" value="1"/>
</dbReference>
<dbReference type="GO" id="GO:0005655">
    <property type="term" value="C:nucleolar ribonuclease P complex"/>
    <property type="evidence" value="ECO:0007669"/>
    <property type="project" value="InterPro"/>
</dbReference>
<keyword evidence="4" id="KW-0963">Cytoplasm</keyword>
<evidence type="ECO:0000256" key="10">
    <source>
        <dbReference type="ARBA" id="ARBA00068472"/>
    </source>
</evidence>
<evidence type="ECO:0000313" key="16">
    <source>
        <dbReference type="Proteomes" id="UP001372834"/>
    </source>
</evidence>
<dbReference type="FunFam" id="3.30.110.20:FF:000002">
    <property type="entry name" value="Ribonuclease P protein subunit p20"/>
    <property type="match status" value="1"/>
</dbReference>
<protein>
    <recommendedName>
        <fullName evidence="10 11">Ribonuclease P protein subunit p20</fullName>
        <shortName evidence="11">RNaseP protein p20</shortName>
    </recommendedName>
</protein>
<evidence type="ECO:0000256" key="4">
    <source>
        <dbReference type="ARBA" id="ARBA00022490"/>
    </source>
</evidence>
<evidence type="ECO:0000256" key="8">
    <source>
        <dbReference type="ARBA" id="ARBA00053284"/>
    </source>
</evidence>
<accession>A0AAN8S8B1</accession>